<feature type="active site" description="Nucleophile" evidence="4">
    <location>
        <position position="53"/>
    </location>
</feature>
<dbReference type="GO" id="GO:0004806">
    <property type="term" value="F:triacylglycerol lipase activity"/>
    <property type="evidence" value="ECO:0007669"/>
    <property type="project" value="UniProtKB-EC"/>
</dbReference>
<evidence type="ECO:0000259" key="6">
    <source>
        <dbReference type="PROSITE" id="PS51635"/>
    </source>
</evidence>
<dbReference type="Proteomes" id="UP000594260">
    <property type="component" value="Unplaced"/>
</dbReference>
<dbReference type="OrthoDB" id="197155at2759"/>
<evidence type="ECO:0000256" key="5">
    <source>
        <dbReference type="SAM" id="MobiDB-lite"/>
    </source>
</evidence>
<evidence type="ECO:0000313" key="7">
    <source>
        <dbReference type="EnsemblMetazoa" id="XP_022645850"/>
    </source>
</evidence>
<dbReference type="InterPro" id="IPR016035">
    <property type="entry name" value="Acyl_Trfase/lysoPLipase"/>
</dbReference>
<dbReference type="InterPro" id="IPR002641">
    <property type="entry name" value="PNPLA_dom"/>
</dbReference>
<dbReference type="GeneID" id="111243875"/>
<evidence type="ECO:0000256" key="4">
    <source>
        <dbReference type="PROSITE-ProRule" id="PRU01161"/>
    </source>
</evidence>
<dbReference type="AlphaFoldDB" id="A0A7M7J3K9"/>
<keyword evidence="2 4" id="KW-0378">Hydrolase</keyword>
<dbReference type="SUPFAM" id="SSF52151">
    <property type="entry name" value="FabD/lysophospholipase-like"/>
    <property type="match status" value="1"/>
</dbReference>
<dbReference type="EC" id="3.1.1.3" evidence="1"/>
<dbReference type="GO" id="GO:0005737">
    <property type="term" value="C:cytoplasm"/>
    <property type="evidence" value="ECO:0007669"/>
    <property type="project" value="TreeGrafter"/>
</dbReference>
<dbReference type="EnsemblMetazoa" id="XM_022790115">
    <property type="protein sequence ID" value="XP_022645850"/>
    <property type="gene ID" value="LOC111243875"/>
</dbReference>
<dbReference type="GO" id="GO:0019433">
    <property type="term" value="P:triglyceride catabolic process"/>
    <property type="evidence" value="ECO:0007669"/>
    <property type="project" value="TreeGrafter"/>
</dbReference>
<evidence type="ECO:0000313" key="8">
    <source>
        <dbReference type="Proteomes" id="UP000594260"/>
    </source>
</evidence>
<dbReference type="KEGG" id="vde:111243875"/>
<dbReference type="GO" id="GO:0016020">
    <property type="term" value="C:membrane"/>
    <property type="evidence" value="ECO:0007669"/>
    <property type="project" value="TreeGrafter"/>
</dbReference>
<protein>
    <recommendedName>
        <fullName evidence="1">triacylglycerol lipase</fullName>
        <ecNumber evidence="1">3.1.1.3</ecNumber>
    </recommendedName>
</protein>
<dbReference type="FunCoup" id="A0A7M7J3K9">
    <property type="interactions" value="408"/>
</dbReference>
<dbReference type="Gene3D" id="3.40.1090.10">
    <property type="entry name" value="Cytosolic phospholipase A2 catalytic domain"/>
    <property type="match status" value="2"/>
</dbReference>
<proteinExistence type="predicted"/>
<feature type="short sequence motif" description="DGA/G" evidence="4">
    <location>
        <begin position="172"/>
        <end position="174"/>
    </location>
</feature>
<dbReference type="GO" id="GO:0055088">
    <property type="term" value="P:lipid homeostasis"/>
    <property type="evidence" value="ECO:0007669"/>
    <property type="project" value="TreeGrafter"/>
</dbReference>
<dbReference type="PANTHER" id="PTHR12406">
    <property type="entry name" value="CALCIUM-INDEPENDENT PHOSPHOLIPASE A2 IPLA2 -RELATED"/>
    <property type="match status" value="1"/>
</dbReference>
<dbReference type="InterPro" id="IPR033562">
    <property type="entry name" value="PLPL"/>
</dbReference>
<feature type="active site" description="Proton acceptor" evidence="4">
    <location>
        <position position="172"/>
    </location>
</feature>
<reference evidence="7" key="1">
    <citation type="submission" date="2021-01" db="UniProtKB">
        <authorList>
            <consortium name="EnsemblMetazoa"/>
        </authorList>
    </citation>
    <scope>IDENTIFICATION</scope>
</reference>
<feature type="short sequence motif" description="GXSXG" evidence="4">
    <location>
        <begin position="51"/>
        <end position="55"/>
    </location>
</feature>
<dbReference type="PANTHER" id="PTHR12406:SF41">
    <property type="entry name" value="BRUMMER, ISOFORM B-RELATED"/>
    <property type="match status" value="1"/>
</dbReference>
<keyword evidence="3 4" id="KW-0443">Lipid metabolism</keyword>
<feature type="region of interest" description="Disordered" evidence="5">
    <location>
        <begin position="597"/>
        <end position="639"/>
    </location>
</feature>
<evidence type="ECO:0000256" key="3">
    <source>
        <dbReference type="ARBA" id="ARBA00023098"/>
    </source>
</evidence>
<name>A0A7M7J3K9_VARDE</name>
<dbReference type="InParanoid" id="A0A7M7J3K9"/>
<dbReference type="PROSITE" id="PS51635">
    <property type="entry name" value="PNPLA"/>
    <property type="match status" value="1"/>
</dbReference>
<evidence type="ECO:0000256" key="2">
    <source>
        <dbReference type="ARBA" id="ARBA00022801"/>
    </source>
</evidence>
<sequence length="639" mass="70492">MPQKPLRESPIKGRDYHLSLSGCGFLGLYHVGVISAFHEYARHLCVNKIAGASAGSLAAACLICNVAFGEATTSILRLAVQARRRALGPFHPGFDINTLLYDIFLRILPDNAHELCSGRLHVSLTRVSDGANVLLNQFSSKEELVTVLMCSCFIPFYSGLVPPKVNGVAYMDGGFSDNLPLLNENTITVSPFSGENDICPEDESFNLMLVHLSNTSIAVSPANLYRFVRILFPPHPEILARMTQQGFDDAVKYLQRHNLISCTRCLAVKSSFDITVEDEEGVVDPSQTESTSDTLRVFADSHPYDGCDDCKLQKRMADLASLPEPIQAPMLAAAENENRGIVNWLFKHRPVKVLSLLTLPYVLPFDITMSIASKFCKLIPVLRHELTASLFNVIDKLREIAVPEQVSVTDEKPYPRRRVSKVSLPPIGSPMGARPPASNTFSCQLAITEFNYSLDATARPSKARSRSMENLQTGSRPAVTDIQKRRQRKSYAGVPYEKRVLSELNLGSKLSLSQTLSRRRKTSVMDALRSLDTGLPSVSSAIDLTNDMLDHERGSLHQSQAQSLEQMLDVTQKKEALMAFYYTDENNRMNVTEIFDVSESTETPQTSPERPLCKAGSAEGSSAAGGNGGNGRQRRMPVY</sequence>
<feature type="compositionally biased region" description="Polar residues" evidence="5">
    <location>
        <begin position="598"/>
        <end position="608"/>
    </location>
</feature>
<dbReference type="RefSeq" id="XP_022645850.1">
    <property type="nucleotide sequence ID" value="XM_022790115.1"/>
</dbReference>
<dbReference type="Pfam" id="PF01734">
    <property type="entry name" value="Patatin"/>
    <property type="match status" value="1"/>
</dbReference>
<keyword evidence="4" id="KW-0442">Lipid degradation</keyword>
<feature type="short sequence motif" description="GXGXXG" evidence="4">
    <location>
        <begin position="22"/>
        <end position="27"/>
    </location>
</feature>
<evidence type="ECO:0000256" key="1">
    <source>
        <dbReference type="ARBA" id="ARBA00013279"/>
    </source>
</evidence>
<dbReference type="FunFam" id="3.40.1090.10:FF:000003">
    <property type="entry name" value="Patatin-like phospholipase domain-containing protein 2"/>
    <property type="match status" value="1"/>
</dbReference>
<dbReference type="OMA" id="YSAKFSC"/>
<keyword evidence="8" id="KW-1185">Reference proteome</keyword>
<dbReference type="GO" id="GO:0005811">
    <property type="term" value="C:lipid droplet"/>
    <property type="evidence" value="ECO:0007669"/>
    <property type="project" value="TreeGrafter"/>
</dbReference>
<feature type="domain" description="PNPLA" evidence="6">
    <location>
        <begin position="18"/>
        <end position="185"/>
    </location>
</feature>
<organism evidence="7 8">
    <name type="scientific">Varroa destructor</name>
    <name type="common">Honeybee mite</name>
    <dbReference type="NCBI Taxonomy" id="109461"/>
    <lineage>
        <taxon>Eukaryota</taxon>
        <taxon>Metazoa</taxon>
        <taxon>Ecdysozoa</taxon>
        <taxon>Arthropoda</taxon>
        <taxon>Chelicerata</taxon>
        <taxon>Arachnida</taxon>
        <taxon>Acari</taxon>
        <taxon>Parasitiformes</taxon>
        <taxon>Mesostigmata</taxon>
        <taxon>Gamasina</taxon>
        <taxon>Dermanyssoidea</taxon>
        <taxon>Varroidae</taxon>
        <taxon>Varroa</taxon>
    </lineage>
</organism>
<accession>A0A7M7J3K9</accession>